<keyword evidence="7" id="KW-1185">Reference proteome</keyword>
<evidence type="ECO:0000259" key="5">
    <source>
        <dbReference type="PROSITE" id="PS50305"/>
    </source>
</evidence>
<dbReference type="Gene3D" id="3.40.50.1220">
    <property type="entry name" value="TPP-binding domain"/>
    <property type="match status" value="1"/>
</dbReference>
<dbReference type="Gene3D" id="3.30.1600.10">
    <property type="entry name" value="SIR2/SIRT2 'Small Domain"/>
    <property type="match status" value="1"/>
</dbReference>
<dbReference type="EMBL" id="WNAF01000005">
    <property type="protein sequence ID" value="MTR76928.1"/>
    <property type="molecule type" value="Genomic_DNA"/>
</dbReference>
<proteinExistence type="predicted"/>
<feature type="binding site" evidence="4">
    <location>
        <position position="132"/>
    </location>
    <ligand>
        <name>Zn(2+)</name>
        <dbReference type="ChEBI" id="CHEBI:29105"/>
    </ligand>
</feature>
<keyword evidence="4" id="KW-0479">Metal-binding</keyword>
<accession>A0A844KFR2</accession>
<evidence type="ECO:0000256" key="1">
    <source>
        <dbReference type="ARBA" id="ARBA00012928"/>
    </source>
</evidence>
<name>A0A844KFR2_9FIRM</name>
<reference evidence="6 7" key="1">
    <citation type="journal article" date="2019" name="Nat. Med.">
        <title>A library of human gut bacterial isolates paired with longitudinal multiomics data enables mechanistic microbiome research.</title>
        <authorList>
            <person name="Poyet M."/>
            <person name="Groussin M."/>
            <person name="Gibbons S.M."/>
            <person name="Avila-Pacheco J."/>
            <person name="Jiang X."/>
            <person name="Kearney S.M."/>
            <person name="Perrotta A.R."/>
            <person name="Berdy B."/>
            <person name="Zhao S."/>
            <person name="Lieberman T.D."/>
            <person name="Swanson P.K."/>
            <person name="Smith M."/>
            <person name="Roesemann S."/>
            <person name="Alexander J.E."/>
            <person name="Rich S.A."/>
            <person name="Livny J."/>
            <person name="Vlamakis H."/>
            <person name="Clish C."/>
            <person name="Bullock K."/>
            <person name="Deik A."/>
            <person name="Scott J."/>
            <person name="Pierce K.A."/>
            <person name="Xavier R.J."/>
            <person name="Alm E.J."/>
        </authorList>
    </citation>
    <scope>NUCLEOTIDE SEQUENCE [LARGE SCALE GENOMIC DNA]</scope>
    <source>
        <strain evidence="6 7">BIOML-A1</strain>
    </source>
</reference>
<evidence type="ECO:0000313" key="6">
    <source>
        <dbReference type="EMBL" id="MTR76928.1"/>
    </source>
</evidence>
<feature type="binding site" evidence="4">
    <location>
        <position position="156"/>
    </location>
    <ligand>
        <name>Zn(2+)</name>
        <dbReference type="ChEBI" id="CHEBI:29105"/>
    </ligand>
</feature>
<dbReference type="InterPro" id="IPR029035">
    <property type="entry name" value="DHS-like_NAD/FAD-binding_dom"/>
</dbReference>
<protein>
    <recommendedName>
        <fullName evidence="1">protein acetyllysine N-acetyltransferase</fullName>
        <ecNumber evidence="1">2.3.1.286</ecNumber>
    </recommendedName>
</protein>
<dbReference type="InterPro" id="IPR026590">
    <property type="entry name" value="Ssirtuin_cat_dom"/>
</dbReference>
<sequence>MIMNLNYLEETIRTSKYLVCLAGMEFMREQNVAYHRDSDESYRIEEKYGYSPEELFSARMFNTHAELFYEYYRNEILSKHLEAGKGNEALARLEEAGYLKTIITKGIYNMPQKAGCKNVINMYGNIYENNACPRCGKIFPIEYIKNSDKVPLCDVCKSTVIHPGVYLHGEMLSNTVISHAVEEVAKADTILVLGMNLNSSLCKDMLPHFTGKDLIVIHKEPHYLDEKATAAYHGAVSEILPEVAESILDA</sequence>
<evidence type="ECO:0000256" key="3">
    <source>
        <dbReference type="ARBA" id="ARBA00023027"/>
    </source>
</evidence>
<dbReference type="Pfam" id="PF02146">
    <property type="entry name" value="SIR2"/>
    <property type="match status" value="1"/>
</dbReference>
<dbReference type="GO" id="GO:0070403">
    <property type="term" value="F:NAD+ binding"/>
    <property type="evidence" value="ECO:0007669"/>
    <property type="project" value="InterPro"/>
</dbReference>
<keyword evidence="4" id="KW-0862">Zinc</keyword>
<dbReference type="EC" id="2.3.1.286" evidence="1"/>
<dbReference type="GO" id="GO:0017136">
    <property type="term" value="F:histone deacetylase activity, NAD-dependent"/>
    <property type="evidence" value="ECO:0007669"/>
    <property type="project" value="TreeGrafter"/>
</dbReference>
<dbReference type="GO" id="GO:0046872">
    <property type="term" value="F:metal ion binding"/>
    <property type="evidence" value="ECO:0007669"/>
    <property type="project" value="UniProtKB-KW"/>
</dbReference>
<keyword evidence="2" id="KW-0808">Transferase</keyword>
<keyword evidence="3" id="KW-0520">NAD</keyword>
<gene>
    <name evidence="6" type="ORF">GMD21_09630</name>
</gene>
<dbReference type="Proteomes" id="UP000448177">
    <property type="component" value="Unassembled WGS sequence"/>
</dbReference>
<evidence type="ECO:0000256" key="4">
    <source>
        <dbReference type="PROSITE-ProRule" id="PRU00236"/>
    </source>
</evidence>
<evidence type="ECO:0000313" key="7">
    <source>
        <dbReference type="Proteomes" id="UP000448177"/>
    </source>
</evidence>
<comment type="caution">
    <text evidence="4">Lacks conserved residue(s) required for the propagation of feature annotation.</text>
</comment>
<dbReference type="InterPro" id="IPR050134">
    <property type="entry name" value="NAD-dep_sirtuin_deacylases"/>
</dbReference>
<feature type="binding site" evidence="4">
    <location>
        <position position="153"/>
    </location>
    <ligand>
        <name>Zn(2+)</name>
        <dbReference type="ChEBI" id="CHEBI:29105"/>
    </ligand>
</feature>
<dbReference type="AlphaFoldDB" id="A0A844KFR2"/>
<feature type="domain" description="Deacetylase sirtuin-type" evidence="5">
    <location>
        <begin position="1"/>
        <end position="250"/>
    </location>
</feature>
<dbReference type="InterPro" id="IPR026591">
    <property type="entry name" value="Sirtuin_cat_small_dom_sf"/>
</dbReference>
<dbReference type="InterPro" id="IPR003000">
    <property type="entry name" value="Sirtuin"/>
</dbReference>
<feature type="binding site" evidence="4">
    <location>
        <position position="135"/>
    </location>
    <ligand>
        <name>Zn(2+)</name>
        <dbReference type="ChEBI" id="CHEBI:29105"/>
    </ligand>
</feature>
<evidence type="ECO:0000256" key="2">
    <source>
        <dbReference type="ARBA" id="ARBA00022679"/>
    </source>
</evidence>
<dbReference type="PANTHER" id="PTHR11085:SF10">
    <property type="entry name" value="NAD-DEPENDENT PROTEIN DEACYLASE SIRTUIN-5, MITOCHONDRIAL-RELATED"/>
    <property type="match status" value="1"/>
</dbReference>
<dbReference type="SUPFAM" id="SSF52467">
    <property type="entry name" value="DHS-like NAD/FAD-binding domain"/>
    <property type="match status" value="1"/>
</dbReference>
<organism evidence="6 7">
    <name type="scientific">Mediterraneibacter faecis</name>
    <dbReference type="NCBI Taxonomy" id="592978"/>
    <lineage>
        <taxon>Bacteria</taxon>
        <taxon>Bacillati</taxon>
        <taxon>Bacillota</taxon>
        <taxon>Clostridia</taxon>
        <taxon>Lachnospirales</taxon>
        <taxon>Lachnospiraceae</taxon>
        <taxon>Mediterraneibacter</taxon>
    </lineage>
</organism>
<dbReference type="PROSITE" id="PS50305">
    <property type="entry name" value="SIRTUIN"/>
    <property type="match status" value="1"/>
</dbReference>
<comment type="caution">
    <text evidence="6">The sequence shown here is derived from an EMBL/GenBank/DDBJ whole genome shotgun (WGS) entry which is preliminary data.</text>
</comment>
<dbReference type="PANTHER" id="PTHR11085">
    <property type="entry name" value="NAD-DEPENDENT PROTEIN DEACYLASE SIRTUIN-5, MITOCHONDRIAL-RELATED"/>
    <property type="match status" value="1"/>
</dbReference>